<keyword evidence="4 5" id="KW-0472">Membrane</keyword>
<dbReference type="InterPro" id="IPR019109">
    <property type="entry name" value="MamF_MmsF"/>
</dbReference>
<proteinExistence type="predicted"/>
<comment type="subcellular location">
    <subcellularLocation>
        <location evidence="1">Membrane</location>
        <topology evidence="1">Multi-pass membrane protein</topology>
    </subcellularLocation>
</comment>
<dbReference type="Pfam" id="PF09685">
    <property type="entry name" value="MamF_MmsF"/>
    <property type="match status" value="1"/>
</dbReference>
<dbReference type="STRING" id="549789.NIES30_00550"/>
<comment type="caution">
    <text evidence="6">The sequence shown here is derived from an EMBL/GenBank/DDBJ whole genome shotgun (WGS) entry which is preliminary data.</text>
</comment>
<evidence type="ECO:0000313" key="6">
    <source>
        <dbReference type="EMBL" id="OKH50630.1"/>
    </source>
</evidence>
<name>A0A1U7JAA9_9CYAN</name>
<evidence type="ECO:0000256" key="5">
    <source>
        <dbReference type="SAM" id="Phobius"/>
    </source>
</evidence>
<keyword evidence="3 5" id="KW-1133">Transmembrane helix</keyword>
<protein>
    <recommendedName>
        <fullName evidence="8">DUF4870 domain-containing protein</fullName>
    </recommendedName>
</protein>
<dbReference type="Proteomes" id="UP000185557">
    <property type="component" value="Unassembled WGS sequence"/>
</dbReference>
<evidence type="ECO:0000256" key="1">
    <source>
        <dbReference type="ARBA" id="ARBA00004141"/>
    </source>
</evidence>
<evidence type="ECO:0008006" key="8">
    <source>
        <dbReference type="Google" id="ProtNLM"/>
    </source>
</evidence>
<dbReference type="EMBL" id="MRCG01000001">
    <property type="protein sequence ID" value="OKH50630.1"/>
    <property type="molecule type" value="Genomic_DNA"/>
</dbReference>
<organism evidence="6 7">
    <name type="scientific">Phormidium tenue NIES-30</name>
    <dbReference type="NCBI Taxonomy" id="549789"/>
    <lineage>
        <taxon>Bacteria</taxon>
        <taxon>Bacillati</taxon>
        <taxon>Cyanobacteriota</taxon>
        <taxon>Cyanophyceae</taxon>
        <taxon>Oscillatoriophycideae</taxon>
        <taxon>Oscillatoriales</taxon>
        <taxon>Oscillatoriaceae</taxon>
        <taxon>Phormidium</taxon>
    </lineage>
</organism>
<feature type="transmembrane region" description="Helical" evidence="5">
    <location>
        <begin position="21"/>
        <end position="40"/>
    </location>
</feature>
<evidence type="ECO:0000256" key="2">
    <source>
        <dbReference type="ARBA" id="ARBA00022692"/>
    </source>
</evidence>
<feature type="transmembrane region" description="Helical" evidence="5">
    <location>
        <begin position="60"/>
        <end position="85"/>
    </location>
</feature>
<evidence type="ECO:0000313" key="7">
    <source>
        <dbReference type="Proteomes" id="UP000185557"/>
    </source>
</evidence>
<dbReference type="RefSeq" id="WP_073606445.1">
    <property type="nucleotide sequence ID" value="NZ_MRCG01000001.1"/>
</dbReference>
<keyword evidence="2 5" id="KW-0812">Transmembrane</keyword>
<dbReference type="OrthoDB" id="425405at2"/>
<accession>A0A1U7JAA9</accession>
<evidence type="ECO:0000256" key="3">
    <source>
        <dbReference type="ARBA" id="ARBA00022989"/>
    </source>
</evidence>
<keyword evidence="7" id="KW-1185">Reference proteome</keyword>
<evidence type="ECO:0000256" key="4">
    <source>
        <dbReference type="ARBA" id="ARBA00023136"/>
    </source>
</evidence>
<gene>
    <name evidence="6" type="ORF">NIES30_00550</name>
</gene>
<reference evidence="6 7" key="1">
    <citation type="submission" date="2016-11" db="EMBL/GenBank/DDBJ databases">
        <title>Draft Genome Sequences of Nine Cyanobacterial Strains from Diverse Habitats.</title>
        <authorList>
            <person name="Zhu T."/>
            <person name="Hou S."/>
            <person name="Lu X."/>
            <person name="Hess W.R."/>
        </authorList>
    </citation>
    <scope>NUCLEOTIDE SEQUENCE [LARGE SCALE GENOMIC DNA]</scope>
    <source>
        <strain evidence="6 7">NIES-30</strain>
    </source>
</reference>
<sequence length="114" mass="12727">MHSTEDTGTRKILSAVSHGSIFFNTLVVSVGVPIAILLISDDLVVKENAKEAINFHLNIWFWKVVAGILAWVLIGIPLLLVVFLVDLIMPIFGIFHSLTNPNTAFRYPLILRLF</sequence>
<dbReference type="AlphaFoldDB" id="A0A1U7JAA9"/>